<comment type="catalytic activity">
    <reaction evidence="1">
        <text>ATP + protein L-histidine = ADP + protein N-phospho-L-histidine.</text>
        <dbReference type="EC" id="2.7.13.3"/>
    </reaction>
</comment>
<feature type="domain" description="PAC" evidence="7">
    <location>
        <begin position="101"/>
        <end position="153"/>
    </location>
</feature>
<dbReference type="PANTHER" id="PTHR43304">
    <property type="entry name" value="PHYTOCHROME-LIKE PROTEIN CPH1"/>
    <property type="match status" value="1"/>
</dbReference>
<dbReference type="SUPFAM" id="SSF55785">
    <property type="entry name" value="PYP-like sensor domain (PAS domain)"/>
    <property type="match status" value="1"/>
</dbReference>
<dbReference type="GO" id="GO:0005524">
    <property type="term" value="F:ATP binding"/>
    <property type="evidence" value="ECO:0007669"/>
    <property type="project" value="UniProtKB-KW"/>
</dbReference>
<dbReference type="Pfam" id="PF02518">
    <property type="entry name" value="HATPase_c"/>
    <property type="match status" value="1"/>
</dbReference>
<evidence type="ECO:0000313" key="8">
    <source>
        <dbReference type="EMBL" id="MFC4633725.1"/>
    </source>
</evidence>
<evidence type="ECO:0000313" key="9">
    <source>
        <dbReference type="Proteomes" id="UP001596043"/>
    </source>
</evidence>
<keyword evidence="4" id="KW-0808">Transferase</keyword>
<dbReference type="PANTHER" id="PTHR43304:SF1">
    <property type="entry name" value="PAC DOMAIN-CONTAINING PROTEIN"/>
    <property type="match status" value="1"/>
</dbReference>
<dbReference type="InterPro" id="IPR005467">
    <property type="entry name" value="His_kinase_dom"/>
</dbReference>
<keyword evidence="9" id="KW-1185">Reference proteome</keyword>
<dbReference type="SMART" id="SM00387">
    <property type="entry name" value="HATPase_c"/>
    <property type="match status" value="1"/>
</dbReference>
<keyword evidence="8" id="KW-0547">Nucleotide-binding</keyword>
<accession>A0ABV9HXI2</accession>
<dbReference type="InterPro" id="IPR035965">
    <property type="entry name" value="PAS-like_dom_sf"/>
</dbReference>
<evidence type="ECO:0000256" key="5">
    <source>
        <dbReference type="ARBA" id="ARBA00022777"/>
    </source>
</evidence>
<comment type="caution">
    <text evidence="8">The sequence shown here is derived from an EMBL/GenBank/DDBJ whole genome shotgun (WGS) entry which is preliminary data.</text>
</comment>
<sequence length="380" mass="43978">MELKSFRKRLRSSKESALEEKVNPFAIDNFYYEEISNLTQAGGWSVDFVNKKSYFDKQARKILKVPDTYIPTLNQSYLFYAEEHMQKATNLFFACAQGDSFSEEIKMVTYTKEVFWAKAYGKPVKNEKGEVIGIRGVFQSINQEKKKELQIEASLDIIEGHNKRLYNFAHIVSHNLRSHVSNLQLTTALFETKNLDQDQKELFNNFSEIATNLDITLKHLNEIVTLQTNVNKAKEIVNVEQVYKRVIDSIRQISLQNRVVYYTEFSEVEEFPYVSAYLESILHNLITNAIKYKHPDRDPEINIFTFEENDKKYLVVKDNGIGIDLESYGDQLFQMYKTFHNNEDANGLGLFLTKSQIESLGGKITVESRVGKGSKFTVQL</sequence>
<dbReference type="InterPro" id="IPR052162">
    <property type="entry name" value="Sensor_kinase/Photoreceptor"/>
</dbReference>
<dbReference type="Gene3D" id="3.30.450.20">
    <property type="entry name" value="PAS domain"/>
    <property type="match status" value="1"/>
</dbReference>
<organism evidence="8 9">
    <name type="scientific">Dokdonia ponticola</name>
    <dbReference type="NCBI Taxonomy" id="2041041"/>
    <lineage>
        <taxon>Bacteria</taxon>
        <taxon>Pseudomonadati</taxon>
        <taxon>Bacteroidota</taxon>
        <taxon>Flavobacteriia</taxon>
        <taxon>Flavobacteriales</taxon>
        <taxon>Flavobacteriaceae</taxon>
        <taxon>Dokdonia</taxon>
    </lineage>
</organism>
<dbReference type="Gene3D" id="3.30.565.10">
    <property type="entry name" value="Histidine kinase-like ATPase, C-terminal domain"/>
    <property type="match status" value="1"/>
</dbReference>
<dbReference type="InterPro" id="IPR036890">
    <property type="entry name" value="HATPase_C_sf"/>
</dbReference>
<keyword evidence="5" id="KW-0418">Kinase</keyword>
<evidence type="ECO:0000259" key="6">
    <source>
        <dbReference type="PROSITE" id="PS50109"/>
    </source>
</evidence>
<feature type="domain" description="Histidine kinase" evidence="6">
    <location>
        <begin position="171"/>
        <end position="380"/>
    </location>
</feature>
<proteinExistence type="predicted"/>
<evidence type="ECO:0000256" key="2">
    <source>
        <dbReference type="ARBA" id="ARBA00012438"/>
    </source>
</evidence>
<keyword evidence="8" id="KW-0067">ATP-binding</keyword>
<evidence type="ECO:0000256" key="1">
    <source>
        <dbReference type="ARBA" id="ARBA00000085"/>
    </source>
</evidence>
<keyword evidence="3" id="KW-0597">Phosphoprotein</keyword>
<protein>
    <recommendedName>
        <fullName evidence="2">histidine kinase</fullName>
        <ecNumber evidence="2">2.7.13.3</ecNumber>
    </recommendedName>
</protein>
<evidence type="ECO:0000256" key="4">
    <source>
        <dbReference type="ARBA" id="ARBA00022679"/>
    </source>
</evidence>
<dbReference type="RefSeq" id="WP_379977947.1">
    <property type="nucleotide sequence ID" value="NZ_JBHSFV010000003.1"/>
</dbReference>
<dbReference type="PRINTS" id="PR00344">
    <property type="entry name" value="BCTRLSENSOR"/>
</dbReference>
<dbReference type="InterPro" id="IPR000700">
    <property type="entry name" value="PAS-assoc_C"/>
</dbReference>
<gene>
    <name evidence="8" type="ORF">ACFO3O_07390</name>
</gene>
<dbReference type="PROSITE" id="PS50109">
    <property type="entry name" value="HIS_KIN"/>
    <property type="match status" value="1"/>
</dbReference>
<reference evidence="9" key="1">
    <citation type="journal article" date="2019" name="Int. J. Syst. Evol. Microbiol.">
        <title>The Global Catalogue of Microorganisms (GCM) 10K type strain sequencing project: providing services to taxonomists for standard genome sequencing and annotation.</title>
        <authorList>
            <consortium name="The Broad Institute Genomics Platform"/>
            <consortium name="The Broad Institute Genome Sequencing Center for Infectious Disease"/>
            <person name="Wu L."/>
            <person name="Ma J."/>
        </authorList>
    </citation>
    <scope>NUCLEOTIDE SEQUENCE [LARGE SCALE GENOMIC DNA]</scope>
    <source>
        <strain evidence="9">YJ-61-S</strain>
    </source>
</reference>
<name>A0ABV9HXI2_9FLAO</name>
<dbReference type="EC" id="2.7.13.3" evidence="2"/>
<dbReference type="SUPFAM" id="SSF55874">
    <property type="entry name" value="ATPase domain of HSP90 chaperone/DNA topoisomerase II/histidine kinase"/>
    <property type="match status" value="1"/>
</dbReference>
<dbReference type="InterPro" id="IPR003594">
    <property type="entry name" value="HATPase_dom"/>
</dbReference>
<evidence type="ECO:0000259" key="7">
    <source>
        <dbReference type="PROSITE" id="PS50113"/>
    </source>
</evidence>
<dbReference type="Proteomes" id="UP001596043">
    <property type="component" value="Unassembled WGS sequence"/>
</dbReference>
<dbReference type="CDD" id="cd00075">
    <property type="entry name" value="HATPase"/>
    <property type="match status" value="1"/>
</dbReference>
<dbReference type="EMBL" id="JBHSFV010000003">
    <property type="protein sequence ID" value="MFC4633725.1"/>
    <property type="molecule type" value="Genomic_DNA"/>
</dbReference>
<dbReference type="PROSITE" id="PS50113">
    <property type="entry name" value="PAC"/>
    <property type="match status" value="1"/>
</dbReference>
<evidence type="ECO:0000256" key="3">
    <source>
        <dbReference type="ARBA" id="ARBA00022553"/>
    </source>
</evidence>
<dbReference type="InterPro" id="IPR004358">
    <property type="entry name" value="Sig_transdc_His_kin-like_C"/>
</dbReference>